<evidence type="ECO:0000313" key="1">
    <source>
        <dbReference type="EMBL" id="MBU2758742.1"/>
    </source>
</evidence>
<organism evidence="1 2">
    <name type="scientific">Acidithiobacillus sulfurivorans</name>
    <dbReference type="NCBI Taxonomy" id="1958756"/>
    <lineage>
        <taxon>Bacteria</taxon>
        <taxon>Pseudomonadati</taxon>
        <taxon>Pseudomonadota</taxon>
        <taxon>Acidithiobacillia</taxon>
        <taxon>Acidithiobacillales</taxon>
        <taxon>Acidithiobacillaceae</taxon>
        <taxon>Acidithiobacillus</taxon>
    </lineage>
</organism>
<sequence>MKSATIPPLRVTQELRQAVEGVLKVDESLSSFVESALVKQIEFRKMQKEFIARGLAAREASKQSGKYIGKEKSLAALDVILDKYHSSQ</sequence>
<accession>A0ABS5ZUF8</accession>
<reference evidence="1 2" key="1">
    <citation type="journal article" date="2021" name="ISME J.">
        <title>Genomic evolution of the class Acidithiobacillia: deep-branching Proteobacteria living in extreme acidic conditions.</title>
        <authorList>
            <person name="Moya-Beltran A."/>
            <person name="Beard S."/>
            <person name="Rojas-Villalobos C."/>
            <person name="Issotta F."/>
            <person name="Gallardo Y."/>
            <person name="Ulloa R."/>
            <person name="Giaveno A."/>
            <person name="Degli Esposti M."/>
            <person name="Johnson D.B."/>
            <person name="Quatrini R."/>
        </authorList>
    </citation>
    <scope>NUCLEOTIDE SEQUENCE [LARGE SCALE GENOMIC DNA]</scope>
    <source>
        <strain evidence="1 2">RW2</strain>
    </source>
</reference>
<comment type="caution">
    <text evidence="1">The sequence shown here is derived from an EMBL/GenBank/DDBJ whole genome shotgun (WGS) entry which is preliminary data.</text>
</comment>
<gene>
    <name evidence="1" type="ORF">HAP95_00705</name>
</gene>
<protein>
    <submittedName>
        <fullName evidence="1">Prevent-host-death protein</fullName>
    </submittedName>
</protein>
<dbReference type="Proteomes" id="UP000755654">
    <property type="component" value="Unassembled WGS sequence"/>
</dbReference>
<dbReference type="EMBL" id="JAAOMP010000014">
    <property type="protein sequence ID" value="MBU2758742.1"/>
    <property type="molecule type" value="Genomic_DNA"/>
</dbReference>
<keyword evidence="2" id="KW-1185">Reference proteome</keyword>
<name>A0ABS5ZUF8_9PROT</name>
<dbReference type="NCBIfam" id="NF041551">
    <property type="entry name" value="YlcI_YnfO_N"/>
    <property type="match status" value="1"/>
</dbReference>
<evidence type="ECO:0000313" key="2">
    <source>
        <dbReference type="Proteomes" id="UP000755654"/>
    </source>
</evidence>
<proteinExistence type="predicted"/>